<evidence type="ECO:0000259" key="9">
    <source>
        <dbReference type="Pfam" id="PF04324"/>
    </source>
</evidence>
<comment type="caution">
    <text evidence="10">The sequence shown here is derived from an EMBL/GenBank/DDBJ whole genome shotgun (WGS) entry which is preliminary data.</text>
</comment>
<dbReference type="InterPro" id="IPR041854">
    <property type="entry name" value="BFD-like_2Fe2S-bd_dom_sf"/>
</dbReference>
<dbReference type="Gene3D" id="1.10.10.1100">
    <property type="entry name" value="BFD-like [2Fe-2S]-binding domain"/>
    <property type="match status" value="1"/>
</dbReference>
<protein>
    <recommendedName>
        <fullName evidence="7">Bacterioferritin-associated ferredoxin</fullName>
    </recommendedName>
</protein>
<dbReference type="InterPro" id="IPR007419">
    <property type="entry name" value="BFD-like_2Fe2S-bd_dom"/>
</dbReference>
<keyword evidence="5" id="KW-0408">Iron</keyword>
<organism evidence="10">
    <name type="scientific">marine sediment metagenome</name>
    <dbReference type="NCBI Taxonomy" id="412755"/>
    <lineage>
        <taxon>unclassified sequences</taxon>
        <taxon>metagenomes</taxon>
        <taxon>ecological metagenomes</taxon>
    </lineage>
</organism>
<keyword evidence="3" id="KW-0479">Metal-binding</keyword>
<dbReference type="CDD" id="cd19945">
    <property type="entry name" value="Fer2_BFD"/>
    <property type="match status" value="1"/>
</dbReference>
<accession>A0A0F9XUE9</accession>
<gene>
    <name evidence="10" type="ORF">LCGC14_0172130</name>
</gene>
<keyword evidence="4" id="KW-0249">Electron transport</keyword>
<evidence type="ECO:0000256" key="3">
    <source>
        <dbReference type="ARBA" id="ARBA00022723"/>
    </source>
</evidence>
<reference evidence="10" key="1">
    <citation type="journal article" date="2015" name="Nature">
        <title>Complex archaea that bridge the gap between prokaryotes and eukaryotes.</title>
        <authorList>
            <person name="Spang A."/>
            <person name="Saw J.H."/>
            <person name="Jorgensen S.L."/>
            <person name="Zaremba-Niedzwiedzka K."/>
            <person name="Martijn J."/>
            <person name="Lind A.E."/>
            <person name="van Eijk R."/>
            <person name="Schleper C."/>
            <person name="Guy L."/>
            <person name="Ettema T.J."/>
        </authorList>
    </citation>
    <scope>NUCLEOTIDE SEQUENCE</scope>
</reference>
<proteinExistence type="inferred from homology"/>
<evidence type="ECO:0000256" key="8">
    <source>
        <dbReference type="ARBA" id="ARBA00046332"/>
    </source>
</evidence>
<dbReference type="AlphaFoldDB" id="A0A0F9XUE9"/>
<dbReference type="EMBL" id="LAZR01000067">
    <property type="protein sequence ID" value="KKN95978.1"/>
    <property type="molecule type" value="Genomic_DNA"/>
</dbReference>
<sequence length="67" mass="7275">MYVCLCKGVTDRQIREAISEGASSMRDLRSALDVANQCGKCGRECKSLLSENIVNSAQFQSAQYVAA</sequence>
<evidence type="ECO:0000256" key="4">
    <source>
        <dbReference type="ARBA" id="ARBA00022982"/>
    </source>
</evidence>
<dbReference type="InterPro" id="IPR052371">
    <property type="entry name" value="BFD-associated_ferredoxin"/>
</dbReference>
<evidence type="ECO:0000256" key="7">
    <source>
        <dbReference type="ARBA" id="ARBA00039386"/>
    </source>
</evidence>
<dbReference type="Pfam" id="PF04324">
    <property type="entry name" value="Fer2_BFD"/>
    <property type="match status" value="1"/>
</dbReference>
<dbReference type="GO" id="GO:0051537">
    <property type="term" value="F:2 iron, 2 sulfur cluster binding"/>
    <property type="evidence" value="ECO:0007669"/>
    <property type="project" value="UniProtKB-KW"/>
</dbReference>
<comment type="similarity">
    <text evidence="8">Belongs to the Bfd family.</text>
</comment>
<keyword evidence="1" id="KW-0813">Transport</keyword>
<evidence type="ECO:0000256" key="2">
    <source>
        <dbReference type="ARBA" id="ARBA00022714"/>
    </source>
</evidence>
<feature type="domain" description="BFD-like [2Fe-2S]-binding" evidence="9">
    <location>
        <begin position="2"/>
        <end position="51"/>
    </location>
</feature>
<dbReference type="PANTHER" id="PTHR37424">
    <property type="entry name" value="BACTERIOFERRITIN-ASSOCIATED FERREDOXIN"/>
    <property type="match status" value="1"/>
</dbReference>
<name>A0A0F9XUE9_9ZZZZ</name>
<evidence type="ECO:0000256" key="1">
    <source>
        <dbReference type="ARBA" id="ARBA00022448"/>
    </source>
</evidence>
<dbReference type="GO" id="GO:0046872">
    <property type="term" value="F:metal ion binding"/>
    <property type="evidence" value="ECO:0007669"/>
    <property type="project" value="UniProtKB-KW"/>
</dbReference>
<evidence type="ECO:0000256" key="5">
    <source>
        <dbReference type="ARBA" id="ARBA00023004"/>
    </source>
</evidence>
<dbReference type="PANTHER" id="PTHR37424:SF1">
    <property type="entry name" value="BACTERIOFERRITIN-ASSOCIATED FERREDOXIN"/>
    <property type="match status" value="1"/>
</dbReference>
<evidence type="ECO:0000313" key="10">
    <source>
        <dbReference type="EMBL" id="KKN95978.1"/>
    </source>
</evidence>
<keyword evidence="2" id="KW-0001">2Fe-2S</keyword>
<evidence type="ECO:0000256" key="6">
    <source>
        <dbReference type="ARBA" id="ARBA00023014"/>
    </source>
</evidence>
<keyword evidence="6" id="KW-0411">Iron-sulfur</keyword>